<dbReference type="InterPro" id="IPR013785">
    <property type="entry name" value="Aldolase_TIM"/>
</dbReference>
<dbReference type="PRINTS" id="PR00146">
    <property type="entry name" value="DHPICSNTHASE"/>
</dbReference>
<name>A0ABX2W5P4_9ENTR</name>
<dbReference type="EMBL" id="LXEQ01000048">
    <property type="protein sequence ID" value="OAT26070.1"/>
    <property type="molecule type" value="Genomic_DNA"/>
</dbReference>
<dbReference type="SUPFAM" id="SSF51569">
    <property type="entry name" value="Aldolase"/>
    <property type="match status" value="1"/>
</dbReference>
<reference evidence="3 4" key="1">
    <citation type="submission" date="2016-04" db="EMBL/GenBank/DDBJ databases">
        <title>ATOL: Assembling a taxonomically balanced genome-scale reconstruction of the evolutionary history of the Enterobacteriaceae.</title>
        <authorList>
            <person name="Plunkett G.III."/>
            <person name="Neeno-Eckwall E.C."/>
            <person name="Glasner J.D."/>
            <person name="Perna N.T."/>
        </authorList>
    </citation>
    <scope>NUCLEOTIDE SEQUENCE [LARGE SCALE GENOMIC DNA]</scope>
    <source>
        <strain evidence="3 4">ATCC 51602</strain>
    </source>
</reference>
<dbReference type="GO" id="GO:0016829">
    <property type="term" value="F:lyase activity"/>
    <property type="evidence" value="ECO:0007669"/>
    <property type="project" value="UniProtKB-KW"/>
</dbReference>
<dbReference type="CDD" id="cd00408">
    <property type="entry name" value="DHDPS-like"/>
    <property type="match status" value="1"/>
</dbReference>
<dbReference type="InterPro" id="IPR002220">
    <property type="entry name" value="DapA-like"/>
</dbReference>
<dbReference type="PIRSF" id="PIRSF001365">
    <property type="entry name" value="DHDPS"/>
    <property type="match status" value="1"/>
</dbReference>
<dbReference type="Proteomes" id="UP000078407">
    <property type="component" value="Unassembled WGS sequence"/>
</dbReference>
<proteinExistence type="inferred from homology"/>
<dbReference type="SMART" id="SM01130">
    <property type="entry name" value="DHDPS"/>
    <property type="match status" value="1"/>
</dbReference>
<evidence type="ECO:0000256" key="1">
    <source>
        <dbReference type="ARBA" id="ARBA00023239"/>
    </source>
</evidence>
<dbReference type="Gene3D" id="3.20.20.70">
    <property type="entry name" value="Aldolase class I"/>
    <property type="match status" value="1"/>
</dbReference>
<evidence type="ECO:0000313" key="4">
    <source>
        <dbReference type="Proteomes" id="UP000078407"/>
    </source>
</evidence>
<dbReference type="RefSeq" id="WP_064546911.1">
    <property type="nucleotide sequence ID" value="NZ_LXEQ01000048.1"/>
</dbReference>
<organism evidence="3 4">
    <name type="scientific">Buttiauxella ferragutiae ATCC 51602</name>
    <dbReference type="NCBI Taxonomy" id="1354252"/>
    <lineage>
        <taxon>Bacteria</taxon>
        <taxon>Pseudomonadati</taxon>
        <taxon>Pseudomonadota</taxon>
        <taxon>Gammaproteobacteria</taxon>
        <taxon>Enterobacterales</taxon>
        <taxon>Enterobacteriaceae</taxon>
        <taxon>Buttiauxella</taxon>
    </lineage>
</organism>
<evidence type="ECO:0000256" key="2">
    <source>
        <dbReference type="PIRNR" id="PIRNR001365"/>
    </source>
</evidence>
<evidence type="ECO:0000313" key="3">
    <source>
        <dbReference type="EMBL" id="OAT26070.1"/>
    </source>
</evidence>
<keyword evidence="1 2" id="KW-0456">Lyase</keyword>
<comment type="caution">
    <text evidence="3">The sequence shown here is derived from an EMBL/GenBank/DDBJ whole genome shotgun (WGS) entry which is preliminary data.</text>
</comment>
<comment type="similarity">
    <text evidence="2">Belongs to the DapA family.</text>
</comment>
<dbReference type="PANTHER" id="PTHR42849">
    <property type="entry name" value="N-ACETYLNEURAMINATE LYASE"/>
    <property type="match status" value="1"/>
</dbReference>
<keyword evidence="4" id="KW-1185">Reference proteome</keyword>
<dbReference type="PANTHER" id="PTHR42849:SF1">
    <property type="entry name" value="N-ACETYLNEURAMINATE LYASE"/>
    <property type="match status" value="1"/>
</dbReference>
<gene>
    <name evidence="3" type="ORF">M976_03362</name>
</gene>
<protein>
    <submittedName>
        <fullName evidence="3">Dihydrodipicolinate synthase</fullName>
        <ecNumber evidence="3">4.-.-.-</ecNumber>
    </submittedName>
</protein>
<sequence>MFKGLCAFPLTPLIAGEIDERTFVSLITNLAEARVDSIGALGSTGSYAYLTRAQRLRGTQLAVTAANGIPVMTSIGAVRVEEVLNLADDAQQAGVSGVLLAPLSYQPLGGDEVYELYSRVVRELSVPLCVYDNPATTGFSFSDELLSAIAGLPGVNSVKLGSLPAEREEARVRIAALRRKIPAHVTIGISGDAQSARGLLAGCDVWYSVLAGLFPQYSRILTRAAQAGDEEKVNQLDGALEALWVFYRRYGSLRVIATVAELLGRVQTPCLPFPLRTIQGGERELLQQKLNLLNLY</sequence>
<dbReference type="Pfam" id="PF00701">
    <property type="entry name" value="DHDPS"/>
    <property type="match status" value="1"/>
</dbReference>
<accession>A0ABX2W5P4</accession>
<dbReference type="EC" id="4.-.-.-" evidence="3"/>